<name>A0ABV9XFD5_9ACTN</name>
<dbReference type="Proteomes" id="UP001595829">
    <property type="component" value="Unassembled WGS sequence"/>
</dbReference>
<evidence type="ECO:0000313" key="2">
    <source>
        <dbReference type="EMBL" id="MFC5024121.1"/>
    </source>
</evidence>
<dbReference type="PANTHER" id="PTHR47197:SF3">
    <property type="entry name" value="DIHYDRO-HEME D1 DEHYDROGENASE"/>
    <property type="match status" value="1"/>
</dbReference>
<proteinExistence type="predicted"/>
<dbReference type="InterPro" id="IPR011044">
    <property type="entry name" value="Quino_amine_DH_bsu"/>
</dbReference>
<dbReference type="InterPro" id="IPR015943">
    <property type="entry name" value="WD40/YVTN_repeat-like_dom_sf"/>
</dbReference>
<dbReference type="SUPFAM" id="SSF50969">
    <property type="entry name" value="YVTN repeat-like/Quinoprotein amine dehydrogenase"/>
    <property type="match status" value="1"/>
</dbReference>
<dbReference type="EMBL" id="JBHSJD010000014">
    <property type="protein sequence ID" value="MFC5024121.1"/>
    <property type="molecule type" value="Genomic_DNA"/>
</dbReference>
<evidence type="ECO:0000256" key="1">
    <source>
        <dbReference type="SAM" id="SignalP"/>
    </source>
</evidence>
<sequence>MRIRKITGGVLSLALGLSLLGLGAPPAAADSSTELPVASHTDIVVDAAHQRVFISDAVSGSVVVTDYDGTLVQHITSEPGASGLVLSPDSSTLYVALRTADAISAIDTATLRETARYATGPGTAPTYPAVAGGKIWFGYGTEAQGNIGWLDVSGPQPVVALDRVGRTWYSAPMLATSPGAPGRLVAGEVSTNPSQLAVYDVAGDFAQRTAYTVPSGGSVADLAVTPDGSEVVVATGAPYYHRAFRLSDLTESARYTTDAYPNAVAITQDGTAIAAGINGAYDPDIYLFRPGVDTQIRSYDFPSSSTNSTTLQPNGLAWAPDNSRLFALTKTYDSPTLTLRILNDPAKTPTTLTLDAPATAAKSKRLTINGTLRPADPAWPLPAGTTVRVTRYDYSLPEEGLDLGTHTIAPDGTFSFSDRPDYSGPIHYTVRYAGDPQHTAATATAVVNVS</sequence>
<dbReference type="InterPro" id="IPR051200">
    <property type="entry name" value="Host-pathogen_enzymatic-act"/>
</dbReference>
<comment type="caution">
    <text evidence="2">The sequence shown here is derived from an EMBL/GenBank/DDBJ whole genome shotgun (WGS) entry which is preliminary data.</text>
</comment>
<keyword evidence="1" id="KW-0732">Signal</keyword>
<dbReference type="Gene3D" id="2.130.10.10">
    <property type="entry name" value="YVTN repeat-like/Quinoprotein amine dehydrogenase"/>
    <property type="match status" value="2"/>
</dbReference>
<feature type="chain" id="PRO_5045377827" evidence="1">
    <location>
        <begin position="30"/>
        <end position="450"/>
    </location>
</feature>
<feature type="signal peptide" evidence="1">
    <location>
        <begin position="1"/>
        <end position="29"/>
    </location>
</feature>
<accession>A0ABV9XFD5</accession>
<dbReference type="PANTHER" id="PTHR47197">
    <property type="entry name" value="PROTEIN NIRF"/>
    <property type="match status" value="1"/>
</dbReference>
<protein>
    <submittedName>
        <fullName evidence="2">YncE family protein</fullName>
    </submittedName>
</protein>
<reference evidence="3" key="1">
    <citation type="journal article" date="2019" name="Int. J. Syst. Evol. Microbiol.">
        <title>The Global Catalogue of Microorganisms (GCM) 10K type strain sequencing project: providing services to taxonomists for standard genome sequencing and annotation.</title>
        <authorList>
            <consortium name="The Broad Institute Genomics Platform"/>
            <consortium name="The Broad Institute Genome Sequencing Center for Infectious Disease"/>
            <person name="Wu L."/>
            <person name="Ma J."/>
        </authorList>
    </citation>
    <scope>NUCLEOTIDE SEQUENCE [LARGE SCALE GENOMIC DNA]</scope>
    <source>
        <strain evidence="3">CGMCC 4.1648</strain>
    </source>
</reference>
<organism evidence="2 3">
    <name type="scientific">Streptomyces coeruleoprunus</name>
    <dbReference type="NCBI Taxonomy" id="285563"/>
    <lineage>
        <taxon>Bacteria</taxon>
        <taxon>Bacillati</taxon>
        <taxon>Actinomycetota</taxon>
        <taxon>Actinomycetes</taxon>
        <taxon>Kitasatosporales</taxon>
        <taxon>Streptomycetaceae</taxon>
        <taxon>Streptomyces</taxon>
    </lineage>
</organism>
<keyword evidence="3" id="KW-1185">Reference proteome</keyword>
<dbReference type="RefSeq" id="WP_380841751.1">
    <property type="nucleotide sequence ID" value="NZ_JBHMCZ010000028.1"/>
</dbReference>
<evidence type="ECO:0000313" key="3">
    <source>
        <dbReference type="Proteomes" id="UP001595829"/>
    </source>
</evidence>
<gene>
    <name evidence="2" type="ORF">ACFPM3_18505</name>
</gene>